<dbReference type="Pfam" id="PF13358">
    <property type="entry name" value="DDE_3"/>
    <property type="match status" value="1"/>
</dbReference>
<dbReference type="OrthoDB" id="9772604at2"/>
<dbReference type="EMBL" id="WJBU01000004">
    <property type="protein sequence ID" value="MRD46680.1"/>
    <property type="molecule type" value="Genomic_DNA"/>
</dbReference>
<keyword evidence="3" id="KW-1185">Reference proteome</keyword>
<organism evidence="2 3">
    <name type="scientific">Caenimonas koreensis DSM 17982</name>
    <dbReference type="NCBI Taxonomy" id="1121255"/>
    <lineage>
        <taxon>Bacteria</taxon>
        <taxon>Pseudomonadati</taxon>
        <taxon>Pseudomonadota</taxon>
        <taxon>Betaproteobacteria</taxon>
        <taxon>Burkholderiales</taxon>
        <taxon>Comamonadaceae</taxon>
        <taxon>Caenimonas</taxon>
    </lineage>
</organism>
<protein>
    <recommendedName>
        <fullName evidence="1">Tc1-like transposase DDE domain-containing protein</fullName>
    </recommendedName>
</protein>
<evidence type="ECO:0000313" key="2">
    <source>
        <dbReference type="EMBL" id="MRD46680.1"/>
    </source>
</evidence>
<dbReference type="AlphaFoldDB" id="A0A844AQV2"/>
<dbReference type="Proteomes" id="UP000487350">
    <property type="component" value="Unassembled WGS sequence"/>
</dbReference>
<gene>
    <name evidence="2" type="ORF">GHT07_05295</name>
</gene>
<feature type="domain" description="Tc1-like transposase DDE" evidence="1">
    <location>
        <begin position="2"/>
        <end position="106"/>
    </location>
</feature>
<proteinExistence type="predicted"/>
<evidence type="ECO:0000259" key="1">
    <source>
        <dbReference type="Pfam" id="PF13358"/>
    </source>
</evidence>
<evidence type="ECO:0000313" key="3">
    <source>
        <dbReference type="Proteomes" id="UP000487350"/>
    </source>
</evidence>
<sequence>MSERRHGLLVISTVTNRGVMRWKIFDDELNADISIDFFTRLVKHGKRKLSLILEDLKVHHSKPVRACLAEHANDIEVFYLPSYSPEFKPNELANAGLKQAVTKHALSATCKGDRRTLAQRSAVVGTNHEPLRALAGSLSSWIQGC</sequence>
<dbReference type="InterPro" id="IPR036397">
    <property type="entry name" value="RNaseH_sf"/>
</dbReference>
<accession>A0A844AQV2</accession>
<name>A0A844AQV2_9BURK</name>
<dbReference type="Gene3D" id="3.30.420.10">
    <property type="entry name" value="Ribonuclease H-like superfamily/Ribonuclease H"/>
    <property type="match status" value="1"/>
</dbReference>
<dbReference type="GO" id="GO:0003676">
    <property type="term" value="F:nucleic acid binding"/>
    <property type="evidence" value="ECO:0007669"/>
    <property type="project" value="InterPro"/>
</dbReference>
<dbReference type="InterPro" id="IPR038717">
    <property type="entry name" value="Tc1-like_DDE_dom"/>
</dbReference>
<comment type="caution">
    <text evidence="2">The sequence shown here is derived from an EMBL/GenBank/DDBJ whole genome shotgun (WGS) entry which is preliminary data.</text>
</comment>
<reference evidence="2 3" key="1">
    <citation type="submission" date="2019-11" db="EMBL/GenBank/DDBJ databases">
        <title>Caenimonas koreensis gen. nov., sp. nov., isolated from activated sludge.</title>
        <authorList>
            <person name="Seung H.R."/>
        </authorList>
    </citation>
    <scope>NUCLEOTIDE SEQUENCE [LARGE SCALE GENOMIC DNA]</scope>
    <source>
        <strain evidence="2 3">EMB320</strain>
    </source>
</reference>